<dbReference type="EMBL" id="AKWY02000021">
    <property type="protein sequence ID" value="EQA71310.1"/>
    <property type="molecule type" value="Genomic_DNA"/>
</dbReference>
<evidence type="ECO:0000313" key="2">
    <source>
        <dbReference type="Proteomes" id="UP000015442"/>
    </source>
</evidence>
<protein>
    <submittedName>
        <fullName evidence="1">Uncharacterized protein</fullName>
    </submittedName>
</protein>
<evidence type="ECO:0000313" key="1">
    <source>
        <dbReference type="EMBL" id="EQA71310.1"/>
    </source>
</evidence>
<gene>
    <name evidence="1" type="ORF">LEP1GSC059_2936</name>
</gene>
<dbReference type="AlphaFoldDB" id="T0FP41"/>
<reference evidence="1 2" key="1">
    <citation type="submission" date="2013-05" db="EMBL/GenBank/DDBJ databases">
        <authorList>
            <person name="Harkins D.M."/>
            <person name="Durkin A.S."/>
            <person name="Brinkac L.M."/>
            <person name="Haft D.H."/>
            <person name="Selengut J.D."/>
            <person name="Sanka R."/>
            <person name="DePew J."/>
            <person name="Purushe J."/>
            <person name="Hartskeerl R.A."/>
            <person name="Ahmed A."/>
            <person name="van der Linden H."/>
            <person name="Goris M.G.A."/>
            <person name="Vinetz J.M."/>
            <person name="Sutton G.G."/>
            <person name="Nierman W.C."/>
            <person name="Fouts D.E."/>
        </authorList>
    </citation>
    <scope>NUCLEOTIDE SEQUENCE [LARGE SCALE GENOMIC DNA]</scope>
    <source>
        <strain evidence="1 2">CZ214</strain>
    </source>
</reference>
<proteinExistence type="predicted"/>
<name>T0FP41_9LEPT</name>
<sequence>MKAIETEELSKMLFQIQCLTLCIARQIALNSAERSLWIALNSAERSLWIAFYIKAKYCIMFLLCN</sequence>
<accession>T0FP41</accession>
<dbReference type="Proteomes" id="UP000015442">
    <property type="component" value="Unassembled WGS sequence"/>
</dbReference>
<organism evidence="1 2">
    <name type="scientific">Leptospira noguchii serovar Panama str. CZ214</name>
    <dbReference type="NCBI Taxonomy" id="1001595"/>
    <lineage>
        <taxon>Bacteria</taxon>
        <taxon>Pseudomonadati</taxon>
        <taxon>Spirochaetota</taxon>
        <taxon>Spirochaetia</taxon>
        <taxon>Leptospirales</taxon>
        <taxon>Leptospiraceae</taxon>
        <taxon>Leptospira</taxon>
    </lineage>
</organism>
<comment type="caution">
    <text evidence="1">The sequence shown here is derived from an EMBL/GenBank/DDBJ whole genome shotgun (WGS) entry which is preliminary data.</text>
</comment>